<dbReference type="EMBL" id="FWXN01000013">
    <property type="protein sequence ID" value="SMC91588.1"/>
    <property type="molecule type" value="Genomic_DNA"/>
</dbReference>
<gene>
    <name evidence="2" type="ORF">SAMN06296429_11381</name>
</gene>
<keyword evidence="1" id="KW-0812">Transmembrane</keyword>
<dbReference type="Proteomes" id="UP000192634">
    <property type="component" value="Unassembled WGS sequence"/>
</dbReference>
<evidence type="ECO:0000313" key="2">
    <source>
        <dbReference type="EMBL" id="SMC91588.1"/>
    </source>
</evidence>
<evidence type="ECO:0000313" key="3">
    <source>
        <dbReference type="Proteomes" id="UP000192634"/>
    </source>
</evidence>
<proteinExistence type="predicted"/>
<keyword evidence="1" id="KW-0472">Membrane</keyword>
<accession>A0A1W2D3H0</accession>
<keyword evidence="1" id="KW-1133">Transmembrane helix</keyword>
<dbReference type="AlphaFoldDB" id="A0A1W2D3H0"/>
<protein>
    <submittedName>
        <fullName evidence="2">Uncharacterized protein</fullName>
    </submittedName>
</protein>
<reference evidence="2 3" key="1">
    <citation type="submission" date="2017-04" db="EMBL/GenBank/DDBJ databases">
        <authorList>
            <person name="Afonso C.L."/>
            <person name="Miller P.J."/>
            <person name="Scott M.A."/>
            <person name="Spackman E."/>
            <person name="Goraichik I."/>
            <person name="Dimitrov K.M."/>
            <person name="Suarez D.L."/>
            <person name="Swayne D.E."/>
        </authorList>
    </citation>
    <scope>NUCLEOTIDE SEQUENCE [LARGE SCALE GENOMIC DNA]</scope>
    <source>
        <strain evidence="2 3">CGMCC 1.12511</strain>
    </source>
</reference>
<feature type="transmembrane region" description="Helical" evidence="1">
    <location>
        <begin position="120"/>
        <end position="140"/>
    </location>
</feature>
<name>A0A1W2D3H0_9MICO</name>
<organism evidence="2 3">
    <name type="scientific">Janibacter indicus</name>
    <dbReference type="NCBI Taxonomy" id="857417"/>
    <lineage>
        <taxon>Bacteria</taxon>
        <taxon>Bacillati</taxon>
        <taxon>Actinomycetota</taxon>
        <taxon>Actinomycetes</taxon>
        <taxon>Micrococcales</taxon>
        <taxon>Intrasporangiaceae</taxon>
        <taxon>Janibacter</taxon>
    </lineage>
</organism>
<evidence type="ECO:0000256" key="1">
    <source>
        <dbReference type="SAM" id="Phobius"/>
    </source>
</evidence>
<sequence>MACMKMGSVMACMKLYADLPARRTGQLVADALMLAWVLVWARIGVAVHDTTMQLAEPGRRLESAGSGFKERLESAGDNVDDLPILDDRVADPFRDAAGAGTSIEDAGHNLVDAVERLATTLGWVTALTPVLIVGTFWLAARLRFVRRATAAQSLVDHVDDLDLFALRAMANQPLQRLSRISPDPAGAWRRGDADVIHELALLELADCGLRPPPGPDSGGSRS</sequence>